<dbReference type="Pfam" id="PF00026">
    <property type="entry name" value="Asp"/>
    <property type="match status" value="1"/>
</dbReference>
<evidence type="ECO:0000256" key="1">
    <source>
        <dbReference type="SAM" id="MobiDB-lite"/>
    </source>
</evidence>
<dbReference type="AlphaFoldDB" id="A0A175WGR9"/>
<gene>
    <name evidence="3" type="ORF">MMYC01_200618</name>
</gene>
<dbReference type="Proteomes" id="UP000078237">
    <property type="component" value="Unassembled WGS sequence"/>
</dbReference>
<dbReference type="GO" id="GO:0008233">
    <property type="term" value="F:peptidase activity"/>
    <property type="evidence" value="ECO:0007669"/>
    <property type="project" value="UniProtKB-KW"/>
</dbReference>
<evidence type="ECO:0000259" key="2">
    <source>
        <dbReference type="Pfam" id="PF00026"/>
    </source>
</evidence>
<feature type="compositionally biased region" description="Basic and acidic residues" evidence="1">
    <location>
        <begin position="44"/>
        <end position="64"/>
    </location>
</feature>
<dbReference type="STRING" id="100816.A0A175WGR9"/>
<name>A0A175WGR9_9PEZI</name>
<reference evidence="3 4" key="1">
    <citation type="journal article" date="2016" name="Genome Announc.">
        <title>Genome Sequence of Madurella mycetomatis mm55, Isolated from a Human Mycetoma Case in Sudan.</title>
        <authorList>
            <person name="Smit S."/>
            <person name="Derks M.F."/>
            <person name="Bervoets S."/>
            <person name="Fahal A."/>
            <person name="van Leeuwen W."/>
            <person name="van Belkum A."/>
            <person name="van de Sande W.W."/>
        </authorList>
    </citation>
    <scope>NUCLEOTIDE SEQUENCE [LARGE SCALE GENOMIC DNA]</scope>
    <source>
        <strain evidence="4">mm55</strain>
    </source>
</reference>
<protein>
    <submittedName>
        <fullName evidence="3">Aspartic protease pepA</fullName>
    </submittedName>
</protein>
<accession>A0A175WGR9</accession>
<dbReference type="EMBL" id="LCTW02000006">
    <property type="protein sequence ID" value="KXX82893.1"/>
    <property type="molecule type" value="Genomic_DNA"/>
</dbReference>
<feature type="region of interest" description="Disordered" evidence="1">
    <location>
        <begin position="42"/>
        <end position="64"/>
    </location>
</feature>
<organism evidence="3 4">
    <name type="scientific">Madurella mycetomatis</name>
    <dbReference type="NCBI Taxonomy" id="100816"/>
    <lineage>
        <taxon>Eukaryota</taxon>
        <taxon>Fungi</taxon>
        <taxon>Dikarya</taxon>
        <taxon>Ascomycota</taxon>
        <taxon>Pezizomycotina</taxon>
        <taxon>Sordariomycetes</taxon>
        <taxon>Sordariomycetidae</taxon>
        <taxon>Sordariales</taxon>
        <taxon>Sordariales incertae sedis</taxon>
        <taxon>Madurella</taxon>
    </lineage>
</organism>
<dbReference type="VEuPathDB" id="FungiDB:MMYC01_200618"/>
<evidence type="ECO:0000313" key="4">
    <source>
        <dbReference type="Proteomes" id="UP000078237"/>
    </source>
</evidence>
<keyword evidence="3" id="KW-0645">Protease</keyword>
<dbReference type="SUPFAM" id="SSF50630">
    <property type="entry name" value="Acid proteases"/>
    <property type="match status" value="1"/>
</dbReference>
<sequence>MPKLDSSVFTVDLKAGVPGRYNFGYIDPNAYTANITFVPVDSSRVTRDEPHRRTQPVRDHLRTP</sequence>
<keyword evidence="4" id="KW-1185">Reference proteome</keyword>
<proteinExistence type="predicted"/>
<comment type="caution">
    <text evidence="3">The sequence shown here is derived from an EMBL/GenBank/DDBJ whole genome shotgun (WGS) entry which is preliminary data.</text>
</comment>
<dbReference type="GO" id="GO:0006508">
    <property type="term" value="P:proteolysis"/>
    <property type="evidence" value="ECO:0007669"/>
    <property type="project" value="UniProtKB-KW"/>
</dbReference>
<dbReference type="InterPro" id="IPR021109">
    <property type="entry name" value="Peptidase_aspartic_dom_sf"/>
</dbReference>
<keyword evidence="3" id="KW-0378">Hydrolase</keyword>
<evidence type="ECO:0000313" key="3">
    <source>
        <dbReference type="EMBL" id="KXX82893.1"/>
    </source>
</evidence>
<dbReference type="OrthoDB" id="2747330at2759"/>
<dbReference type="InterPro" id="IPR033121">
    <property type="entry name" value="PEPTIDASE_A1"/>
</dbReference>
<feature type="domain" description="Peptidase A1" evidence="2">
    <location>
        <begin position="4"/>
        <end position="44"/>
    </location>
</feature>